<evidence type="ECO:0000313" key="3">
    <source>
        <dbReference type="Proteomes" id="UP000783287"/>
    </source>
</evidence>
<accession>A0A955L7K8</accession>
<dbReference type="Proteomes" id="UP000783287">
    <property type="component" value="Unassembled WGS sequence"/>
</dbReference>
<proteinExistence type="predicted"/>
<feature type="non-terminal residue" evidence="2">
    <location>
        <position position="1"/>
    </location>
</feature>
<comment type="caution">
    <text evidence="2">The sequence shown here is derived from an EMBL/GenBank/DDBJ whole genome shotgun (WGS) entry which is preliminary data.</text>
</comment>
<organism evidence="2 3">
    <name type="scientific">Candidatus Dojkabacteria bacterium</name>
    <dbReference type="NCBI Taxonomy" id="2099670"/>
    <lineage>
        <taxon>Bacteria</taxon>
        <taxon>Candidatus Dojkabacteria</taxon>
    </lineage>
</organism>
<gene>
    <name evidence="2" type="ORF">KC909_06900</name>
</gene>
<sequence>LANGHETNTLATVLISTLSIFHLAVEPKFRRLAMDLSRSNYSQENLKVFAKYINFIPRIGLGIISFSSVLFFFV</sequence>
<keyword evidence="1" id="KW-1133">Transmembrane helix</keyword>
<feature type="transmembrane region" description="Helical" evidence="1">
    <location>
        <begin position="55"/>
        <end position="73"/>
    </location>
</feature>
<name>A0A955L7K8_9BACT</name>
<dbReference type="EMBL" id="JAGQLK010000233">
    <property type="protein sequence ID" value="MCA9384061.1"/>
    <property type="molecule type" value="Genomic_DNA"/>
</dbReference>
<reference evidence="2" key="1">
    <citation type="submission" date="2020-04" db="EMBL/GenBank/DDBJ databases">
        <authorList>
            <person name="Zhang T."/>
        </authorList>
    </citation>
    <scope>NUCLEOTIDE SEQUENCE</scope>
    <source>
        <strain evidence="2">HKST-UBA14</strain>
    </source>
</reference>
<keyword evidence="1" id="KW-0812">Transmembrane</keyword>
<evidence type="ECO:0000256" key="1">
    <source>
        <dbReference type="SAM" id="Phobius"/>
    </source>
</evidence>
<dbReference type="AlphaFoldDB" id="A0A955L7K8"/>
<keyword evidence="1" id="KW-0472">Membrane</keyword>
<evidence type="ECO:0000313" key="2">
    <source>
        <dbReference type="EMBL" id="MCA9384061.1"/>
    </source>
</evidence>
<feature type="transmembrane region" description="Helical" evidence="1">
    <location>
        <begin position="6"/>
        <end position="25"/>
    </location>
</feature>
<reference evidence="2" key="2">
    <citation type="journal article" date="2021" name="Microbiome">
        <title>Successional dynamics and alternative stable states in a saline activated sludge microbial community over 9 years.</title>
        <authorList>
            <person name="Wang Y."/>
            <person name="Ye J."/>
            <person name="Ju F."/>
            <person name="Liu L."/>
            <person name="Boyd J.A."/>
            <person name="Deng Y."/>
            <person name="Parks D.H."/>
            <person name="Jiang X."/>
            <person name="Yin X."/>
            <person name="Woodcroft B.J."/>
            <person name="Tyson G.W."/>
            <person name="Hugenholtz P."/>
            <person name="Polz M.F."/>
            <person name="Zhang T."/>
        </authorList>
    </citation>
    <scope>NUCLEOTIDE SEQUENCE</scope>
    <source>
        <strain evidence="2">HKST-UBA14</strain>
    </source>
</reference>
<protein>
    <submittedName>
        <fullName evidence="2">Uncharacterized protein</fullName>
    </submittedName>
</protein>